<dbReference type="eggNOG" id="COG4731">
    <property type="taxonomic scope" value="Bacteria"/>
</dbReference>
<feature type="chain" id="PRO_5002776648" description="DUF2147 domain-containing protein" evidence="1">
    <location>
        <begin position="27"/>
        <end position="128"/>
    </location>
</feature>
<sequence length="128" mass="13508">MKRFIRNASLGAVVSLAVSMSGVALAGDVSGIWMRDTGVSKVRFAKCGNSLCGTIVWLKNQNGPAHIGQKVFYDMKPLGENLWEGSAFNPEDGKTYTGKMTLSGTVLTTSGCGLGGLICKSASWTRAD</sequence>
<dbReference type="HOGENOM" id="CLU_108869_1_2_5"/>
<evidence type="ECO:0000313" key="4">
    <source>
        <dbReference type="Proteomes" id="UP000001695"/>
    </source>
</evidence>
<keyword evidence="4" id="KW-1185">Reference proteome</keyword>
<organism evidence="3 4">
    <name type="scientific">Beijerinckia indica subsp. indica (strain ATCC 9039 / DSM 1715 / NCIMB 8712)</name>
    <dbReference type="NCBI Taxonomy" id="395963"/>
    <lineage>
        <taxon>Bacteria</taxon>
        <taxon>Pseudomonadati</taxon>
        <taxon>Pseudomonadota</taxon>
        <taxon>Alphaproteobacteria</taxon>
        <taxon>Hyphomicrobiales</taxon>
        <taxon>Beijerinckiaceae</taxon>
        <taxon>Beijerinckia</taxon>
    </lineage>
</organism>
<protein>
    <recommendedName>
        <fullName evidence="2">DUF2147 domain-containing protein</fullName>
    </recommendedName>
</protein>
<feature type="domain" description="DUF2147" evidence="2">
    <location>
        <begin position="31"/>
        <end position="126"/>
    </location>
</feature>
<dbReference type="EMBL" id="CP001016">
    <property type="protein sequence ID" value="ACB95377.1"/>
    <property type="molecule type" value="Genomic_DNA"/>
</dbReference>
<dbReference type="STRING" id="395963.Bind_1747"/>
<evidence type="ECO:0000313" key="3">
    <source>
        <dbReference type="EMBL" id="ACB95377.1"/>
    </source>
</evidence>
<keyword evidence="1" id="KW-0732">Signal</keyword>
<dbReference type="AlphaFoldDB" id="B2ICV3"/>
<gene>
    <name evidence="3" type="ordered locus">Bind_1747</name>
</gene>
<dbReference type="PANTHER" id="PTHR36919:SF2">
    <property type="entry name" value="BLL6627 PROTEIN"/>
    <property type="match status" value="1"/>
</dbReference>
<feature type="signal peptide" evidence="1">
    <location>
        <begin position="1"/>
        <end position="26"/>
    </location>
</feature>
<proteinExistence type="predicted"/>
<dbReference type="PANTHER" id="PTHR36919">
    <property type="entry name" value="BLR1215 PROTEIN"/>
    <property type="match status" value="1"/>
</dbReference>
<dbReference type="InterPro" id="IPR019223">
    <property type="entry name" value="DUF2147"/>
</dbReference>
<evidence type="ECO:0000256" key="1">
    <source>
        <dbReference type="SAM" id="SignalP"/>
    </source>
</evidence>
<name>B2ICV3_BEII9</name>
<dbReference type="Proteomes" id="UP000001695">
    <property type="component" value="Chromosome"/>
</dbReference>
<reference evidence="4" key="1">
    <citation type="submission" date="2008-03" db="EMBL/GenBank/DDBJ databases">
        <title>Complete sequence of chromosome of Beijerinckia indica subsp. indica ATCC 9039.</title>
        <authorList>
            <consortium name="US DOE Joint Genome Institute"/>
            <person name="Copeland A."/>
            <person name="Lucas S."/>
            <person name="Lapidus A."/>
            <person name="Glavina del Rio T."/>
            <person name="Dalin E."/>
            <person name="Tice H."/>
            <person name="Bruce D."/>
            <person name="Goodwin L."/>
            <person name="Pitluck S."/>
            <person name="LaButti K."/>
            <person name="Schmutz J."/>
            <person name="Larimer F."/>
            <person name="Land M."/>
            <person name="Hauser L."/>
            <person name="Kyrpides N."/>
            <person name="Mikhailova N."/>
            <person name="Dunfield P.F."/>
            <person name="Dedysh S.N."/>
            <person name="Liesack W."/>
            <person name="Saw J.H."/>
            <person name="Alam M."/>
            <person name="Chen Y."/>
            <person name="Murrell J.C."/>
            <person name="Richardson P."/>
        </authorList>
    </citation>
    <scope>NUCLEOTIDE SEQUENCE [LARGE SCALE GENOMIC DNA]</scope>
    <source>
        <strain evidence="4">ATCC 9039 / DSM 1715 / NCIMB 8712</strain>
    </source>
</reference>
<reference evidence="3 4" key="2">
    <citation type="journal article" date="2010" name="J. Bacteriol.">
        <title>Complete genome sequence of Beijerinckia indica subsp. indica.</title>
        <authorList>
            <person name="Tamas I."/>
            <person name="Dedysh S.N."/>
            <person name="Liesack W."/>
            <person name="Stott M.B."/>
            <person name="Alam M."/>
            <person name="Murrell J.C."/>
            <person name="Dunfield P.F."/>
        </authorList>
    </citation>
    <scope>NUCLEOTIDE SEQUENCE [LARGE SCALE GENOMIC DNA]</scope>
    <source>
        <strain evidence="4">ATCC 9039 / DSM 1715 / NCIMB 8712</strain>
    </source>
</reference>
<evidence type="ECO:0000259" key="2">
    <source>
        <dbReference type="Pfam" id="PF09917"/>
    </source>
</evidence>
<dbReference type="Gene3D" id="2.40.128.520">
    <property type="match status" value="1"/>
</dbReference>
<dbReference type="KEGG" id="bid:Bind_1747"/>
<accession>B2ICV3</accession>
<dbReference type="Pfam" id="PF09917">
    <property type="entry name" value="DUF2147"/>
    <property type="match status" value="1"/>
</dbReference>